<protein>
    <submittedName>
        <fullName evidence="3">Protein kinase domain-containing protein</fullName>
    </submittedName>
</protein>
<dbReference type="WBParaSite" id="maker-uti_cns_0046459-snap-gene-0.2-mRNA-1">
    <property type="protein sequence ID" value="maker-uti_cns_0046459-snap-gene-0.2-mRNA-1"/>
    <property type="gene ID" value="maker-uti_cns_0046459-snap-gene-0.2"/>
</dbReference>
<evidence type="ECO:0000313" key="3">
    <source>
        <dbReference type="WBParaSite" id="maker-uti_cns_0046459-snap-gene-0.2-mRNA-1"/>
    </source>
</evidence>
<feature type="compositionally biased region" description="Low complexity" evidence="1">
    <location>
        <begin position="1394"/>
        <end position="1403"/>
    </location>
</feature>
<feature type="compositionally biased region" description="Polar residues" evidence="1">
    <location>
        <begin position="1334"/>
        <end position="1347"/>
    </location>
</feature>
<organism evidence="2 3">
    <name type="scientific">Macrostomum lignano</name>
    <dbReference type="NCBI Taxonomy" id="282301"/>
    <lineage>
        <taxon>Eukaryota</taxon>
        <taxon>Metazoa</taxon>
        <taxon>Spiralia</taxon>
        <taxon>Lophotrochozoa</taxon>
        <taxon>Platyhelminthes</taxon>
        <taxon>Rhabditophora</taxon>
        <taxon>Macrostomorpha</taxon>
        <taxon>Macrostomida</taxon>
        <taxon>Macrostomidae</taxon>
        <taxon>Macrostomum</taxon>
    </lineage>
</organism>
<keyword evidence="2" id="KW-1185">Reference proteome</keyword>
<feature type="region of interest" description="Disordered" evidence="1">
    <location>
        <begin position="513"/>
        <end position="584"/>
    </location>
</feature>
<name>A0A1I8JA99_9PLAT</name>
<reference evidence="3" key="1">
    <citation type="submission" date="2016-11" db="UniProtKB">
        <authorList>
            <consortium name="WormBaseParasite"/>
        </authorList>
    </citation>
    <scope>IDENTIFICATION</scope>
</reference>
<feature type="region of interest" description="Disordered" evidence="1">
    <location>
        <begin position="1640"/>
        <end position="1718"/>
    </location>
</feature>
<feature type="region of interest" description="Disordered" evidence="1">
    <location>
        <begin position="697"/>
        <end position="722"/>
    </location>
</feature>
<sequence>AVWTVLECPMSYRRYGLSWNVHVLQAVWTVLECPMSYRRYGLSWNVPCPTGVWTVLECPMSYRRISLRDGAALAVAASSPIGQRSDTAQHHQHRLIYISASSAPAHRRFTVCLTAAYSHPRHGGVLDVTGPGQQVPPFLQSPSLQAARLVRANSLASSPDCSCQRRWSPGSLLAVRDNRKSSNTALAPVWPISIAGDQREPRWSDPTWTETEDPMKRLDGTACGDHNSSNDSNYRSHRGHRSDGRAPSVPLNFALSSKRRSVKNLTSNVNGKPVAMEKSDIACLLSRDTRRWPDLASTNSWRPSLLVIDSSRKFSSRVRAQPVRLVNASLKRLADNLSFVEDWNVAVVRPGEFGVMDSVSLAATAPGSRSVTLDSTEPRMSGLSPLSFGDAMIPRNAVRFVESVDEMLVGKAGSDLLDLPLVPLLSIGGGAGAARRPLKPPMMSWPDSCGSGLALLSDADLTEDDTDSDSERSDIDKEIFTETYSPVATEFEDVSATISEPLPYTSSLGVVAESLGSPSSSRNAPRDKVTSLSSIVHESPPYTLDTPAADANLADDTLPPTPSENDGSSTEQRRPPKSAAQWHTKSFHTSEHIELVFASQGDGLPHCTDRLQTPQVALLDSAVVSVATNVESFVTSRRSLTQPRKPPPSMPDPLSPPTRTDIRLFGLNDEIDSVSQSVEAKLSLIGQAARPITDDEALKKQQHETGVVSADSDVSPVRREPDQIEVGETRAERQLEGLSRVAAEAAAAEVSEPVSAGGVVAARVAGAVVNAALAVRSVEVGGRAVAGVAPDTVDAPAAVLARPRRAVIDLGAAGVALEVDARAVAAEPEKAKLISFRFVWLLISEWCTIGNKVFNQASRLVPLRRSSGPGRAPWSDFAGKPRRLRRRRRIAVTAEFAMHQRVELGVLVAVVPSLSRYAAPALVMICSGPDSLVASLPFLMGRRTRTQSPGRRSLTRARRRSVSSLVVASASSDSDNAGTLGIAVSGSWTKFMSEPLLHRDRRSAMQLLSPVDQSIDRHLCLSEPQLRTDLTVSLHGVYSDRLVRAVLSLAGHLERLAPAATAEMVHLAAVVAGLPLRWAVAVAVTASAARAGLGGGSTLLAFLSWLRRATPLRLWLLRLPDRVHGLRYKVKDTKEQQLFTGTGRRNRSASLLSRRATGLHRLPTPRGSAAIPGNPKRDDFNFNRGTRRSQSFLTRSVHRPLMQGLLAQSSMWLWQFGPLKSVAEQSQVKLLTPSVHLPPCWHGLDAQSSILELQVAPWKSMREQSQTLGLLDRLGSGAGDPIQWLRPNLGMRVWLANLQAVVLLNSEGPAGPAGRSQPTDSTVAKEGPAGSAGRSDQSYQTQNTQRPASSAGGSKGTASSEPKGPAKSGRSDEAQRARLERKRAKQRAKRQAKKGAAGAKAAASTMDAEATGVPRQPGGPAGGSSSSSAAALPGAAAAAAEAETTAQQMATANKEVPSGATFAAKAKAKIPGVIIQGRDQDWTTDQLQKVWSAVDSYLIELTVEEGISIGIERMVLRSTFVLIAPSSEEDARQLLQRLPTVSLDADLGGALFLREGQRPKTIPYVVFVPAKSTAAGPDVIRRVLLRLNPDLPASGLVYHRKVRRGETGNSIVLGLSSTWASRYPNGSSFQLGALKLKMRRGKSAKGKATANPGISGKSGAQSKAQGKAQADPKAKAASRPSASSSSATAVTAPAKPREPNLPVGEGVEDEAGSSESELSSATLHCVSASVNLMKIAELYRPGLILIQEPWMRNGKLPNIPSGYSDFYELTDLRPIETCEDVDHMAETLTGCIIAAYEAACPARAYKGKTSAPWWNPELGKLRRKAKSLHRRAMKTGNPEDMELFRQASRNFKSEVRKAKECGVLTPTLWNLVMDALLSDSRPDPVFKVGYADDVTAIVAGPSPSTLRDLMQSFIRKAESWANDNGLELSEPKTVAIMGEAARTTRRLIDAGVKFIYMRAPAKRNLVPHSDLCLNFLNECQANRVFTDGIASTLNLRQRYSVAIDSRDNINDQWNLGPGVSEMGVDAFPLHLRMPGAPLQLSQVNKENSRAVAINAPAAIEAGARHRHGGVLDVTAPGQQMPPFLQSPSLQAARLVRANSLASSSEPSD</sequence>
<feature type="compositionally biased region" description="Pro residues" evidence="1">
    <location>
        <begin position="644"/>
        <end position="656"/>
    </location>
</feature>
<evidence type="ECO:0000256" key="1">
    <source>
        <dbReference type="SAM" id="MobiDB-lite"/>
    </source>
</evidence>
<feature type="compositionally biased region" description="Low complexity" evidence="1">
    <location>
        <begin position="1655"/>
        <end position="1694"/>
    </location>
</feature>
<accession>A0A1I8JA99</accession>
<dbReference type="Proteomes" id="UP000095280">
    <property type="component" value="Unplaced"/>
</dbReference>
<evidence type="ECO:0000313" key="2">
    <source>
        <dbReference type="Proteomes" id="UP000095280"/>
    </source>
</evidence>
<feature type="compositionally biased region" description="Low complexity" evidence="1">
    <location>
        <begin position="1348"/>
        <end position="1360"/>
    </location>
</feature>
<feature type="region of interest" description="Disordered" evidence="1">
    <location>
        <begin position="634"/>
        <end position="659"/>
    </location>
</feature>
<feature type="compositionally biased region" description="Basic residues" evidence="1">
    <location>
        <begin position="1379"/>
        <end position="1393"/>
    </location>
</feature>
<feature type="compositionally biased region" description="Basic and acidic residues" evidence="1">
    <location>
        <begin position="1369"/>
        <end position="1378"/>
    </location>
</feature>
<feature type="region of interest" description="Disordered" evidence="1">
    <location>
        <begin position="1160"/>
        <end position="1184"/>
    </location>
</feature>
<feature type="region of interest" description="Disordered" evidence="1">
    <location>
        <begin position="197"/>
        <end position="248"/>
    </location>
</feature>
<proteinExistence type="predicted"/>
<feature type="region of interest" description="Disordered" evidence="1">
    <location>
        <begin position="1309"/>
        <end position="1430"/>
    </location>
</feature>